<dbReference type="OrthoDB" id="43906at2759"/>
<keyword evidence="4" id="KW-0648">Protein biosynthesis</keyword>
<dbReference type="Proteomes" id="UP000053411">
    <property type="component" value="Unassembled WGS sequence"/>
</dbReference>
<evidence type="ECO:0000256" key="1">
    <source>
        <dbReference type="ARBA" id="ARBA00022598"/>
    </source>
</evidence>
<organism evidence="7 8">
    <name type="scientific">Fonsecaea multimorphosa CBS 102226</name>
    <dbReference type="NCBI Taxonomy" id="1442371"/>
    <lineage>
        <taxon>Eukaryota</taxon>
        <taxon>Fungi</taxon>
        <taxon>Dikarya</taxon>
        <taxon>Ascomycota</taxon>
        <taxon>Pezizomycotina</taxon>
        <taxon>Eurotiomycetes</taxon>
        <taxon>Chaetothyriomycetidae</taxon>
        <taxon>Chaetothyriales</taxon>
        <taxon>Herpotrichiellaceae</taxon>
        <taxon>Fonsecaea</taxon>
    </lineage>
</organism>
<keyword evidence="8" id="KW-1185">Reference proteome</keyword>
<dbReference type="Pfam" id="PF00152">
    <property type="entry name" value="tRNA-synt_2"/>
    <property type="match status" value="1"/>
</dbReference>
<dbReference type="GO" id="GO:0006421">
    <property type="term" value="P:asparaginyl-tRNA aminoacylation"/>
    <property type="evidence" value="ECO:0007669"/>
    <property type="project" value="TreeGrafter"/>
</dbReference>
<dbReference type="GO" id="GO:0005524">
    <property type="term" value="F:ATP binding"/>
    <property type="evidence" value="ECO:0007669"/>
    <property type="project" value="UniProtKB-KW"/>
</dbReference>
<dbReference type="InterPro" id="IPR045864">
    <property type="entry name" value="aa-tRNA-synth_II/BPL/LPL"/>
</dbReference>
<dbReference type="Gene3D" id="2.40.50.140">
    <property type="entry name" value="Nucleic acid-binding proteins"/>
    <property type="match status" value="1"/>
</dbReference>
<keyword evidence="1" id="KW-0436">Ligase</keyword>
<dbReference type="InterPro" id="IPR004365">
    <property type="entry name" value="NA-bd_OB_tRNA"/>
</dbReference>
<dbReference type="RefSeq" id="XP_016636848.1">
    <property type="nucleotide sequence ID" value="XM_016771709.1"/>
</dbReference>
<dbReference type="PANTHER" id="PTHR22594:SF34">
    <property type="entry name" value="ASPARAGINE--TRNA LIGASE, MITOCHONDRIAL-RELATED"/>
    <property type="match status" value="1"/>
</dbReference>
<keyword evidence="3" id="KW-0067">ATP-binding</keyword>
<keyword evidence="2" id="KW-0547">Nucleotide-binding</keyword>
<dbReference type="GeneID" id="27706937"/>
<reference evidence="7 8" key="1">
    <citation type="submission" date="2015-01" db="EMBL/GenBank/DDBJ databases">
        <title>The Genome Sequence of Fonsecaea multimorphosa CBS 102226.</title>
        <authorList>
            <consortium name="The Broad Institute Genomics Platform"/>
            <person name="Cuomo C."/>
            <person name="de Hoog S."/>
            <person name="Gorbushina A."/>
            <person name="Stielow B."/>
            <person name="Teixiera M."/>
            <person name="Abouelleil A."/>
            <person name="Chapman S.B."/>
            <person name="Priest M."/>
            <person name="Young S.K."/>
            <person name="Wortman J."/>
            <person name="Nusbaum C."/>
            <person name="Birren B."/>
        </authorList>
    </citation>
    <scope>NUCLEOTIDE SEQUENCE [LARGE SCALE GENOMIC DNA]</scope>
    <source>
        <strain evidence="7 8">CBS 102226</strain>
    </source>
</reference>
<evidence type="ECO:0000259" key="6">
    <source>
        <dbReference type="PROSITE" id="PS50862"/>
    </source>
</evidence>
<evidence type="ECO:0000256" key="5">
    <source>
        <dbReference type="ARBA" id="ARBA00023146"/>
    </source>
</evidence>
<keyword evidence="5" id="KW-0030">Aminoacyl-tRNA synthetase</keyword>
<protein>
    <recommendedName>
        <fullName evidence="6">Aminoacyl-transfer RNA synthetases class-II family profile domain-containing protein</fullName>
    </recommendedName>
</protein>
<dbReference type="InterPro" id="IPR006195">
    <property type="entry name" value="aa-tRNA-synth_II"/>
</dbReference>
<evidence type="ECO:0000256" key="3">
    <source>
        <dbReference type="ARBA" id="ARBA00022840"/>
    </source>
</evidence>
<evidence type="ECO:0000256" key="2">
    <source>
        <dbReference type="ARBA" id="ARBA00022741"/>
    </source>
</evidence>
<evidence type="ECO:0000313" key="7">
    <source>
        <dbReference type="EMBL" id="KIY02726.1"/>
    </source>
</evidence>
<dbReference type="GO" id="GO:0003676">
    <property type="term" value="F:nucleic acid binding"/>
    <property type="evidence" value="ECO:0007669"/>
    <property type="project" value="InterPro"/>
</dbReference>
<evidence type="ECO:0000256" key="4">
    <source>
        <dbReference type="ARBA" id="ARBA00022917"/>
    </source>
</evidence>
<dbReference type="STRING" id="1442371.A0A0D2HLD1"/>
<proteinExistence type="predicted"/>
<dbReference type="VEuPathDB" id="FungiDB:Z520_01191"/>
<dbReference type="SUPFAM" id="SSF55681">
    <property type="entry name" value="Class II aaRS and biotin synthetases"/>
    <property type="match status" value="1"/>
</dbReference>
<sequence length="578" mass="64962">MLWRALKAPWHLGDEILPRCSSLDILRTRHRPGLFPCHVRYLHGQSPGATGTSPALVRHARLSTDAEYVDGLRADESIKIAGLVRSIRKQKNVTFARIGDGSTLANVQAVFPGPQLAKDITNGAYVALVGKWIRSKGAGQSHELQVEKIETLGDGNTSENPIQKQSMSTDFLRTVPHLRMRTAFHSLVNRTRSHLISAITSHFCNRPDPVYQVLPPLITSSDCEGAGEAFTIAPQSHEQLPGTTPNTSKGQEKLYFREPKYLTVSSQLHLEAHAAEQGDVFAFSPTFRAEESDTPRHLSEFYMLEVEHRHVSFQELLSRVRSLVACLAQSLQEHRTGKELVEYYSDQKHRPTDGDFVDLQARWDRLDGRWHEVDYTSAMNALTKAYESSGGNLFVHRPQWKQGLQLEHERWIVDNLAEGRPVFVTHYPKDLKPFYMLPSSAMTPPPQDTTQSDSSEGDTVACFDLLLPFGYCEVVGGSLREHRLEHLIQSMRQKGLIKRRTEVLPNGGDNGNGNGYYPFLETGETLGNMKWYADLRRYGSSPHGGYGLGFDRLLAYMTGVSNLREVVPFPRTWGRADC</sequence>
<dbReference type="GO" id="GO:0004816">
    <property type="term" value="F:asparagine-tRNA ligase activity"/>
    <property type="evidence" value="ECO:0007669"/>
    <property type="project" value="TreeGrafter"/>
</dbReference>
<dbReference type="InterPro" id="IPR012340">
    <property type="entry name" value="NA-bd_OB-fold"/>
</dbReference>
<dbReference type="InterPro" id="IPR004364">
    <property type="entry name" value="Aa-tRNA-synt_II"/>
</dbReference>
<feature type="domain" description="Aminoacyl-transfer RNA synthetases class-II family profile" evidence="6">
    <location>
        <begin position="280"/>
        <end position="568"/>
    </location>
</feature>
<dbReference type="InterPro" id="IPR002312">
    <property type="entry name" value="Asp/Asn-tRNA-synth_IIb"/>
</dbReference>
<dbReference type="Pfam" id="PF01336">
    <property type="entry name" value="tRNA_anti-codon"/>
    <property type="match status" value="1"/>
</dbReference>
<dbReference type="PROSITE" id="PS50862">
    <property type="entry name" value="AA_TRNA_LIGASE_II"/>
    <property type="match status" value="1"/>
</dbReference>
<dbReference type="EMBL" id="KN848063">
    <property type="protein sequence ID" value="KIY02726.1"/>
    <property type="molecule type" value="Genomic_DNA"/>
</dbReference>
<evidence type="ECO:0000313" key="8">
    <source>
        <dbReference type="Proteomes" id="UP000053411"/>
    </source>
</evidence>
<dbReference type="PRINTS" id="PR01042">
    <property type="entry name" value="TRNASYNTHASP"/>
</dbReference>
<dbReference type="CDD" id="cd04318">
    <property type="entry name" value="EcAsnRS_like_N"/>
    <property type="match status" value="1"/>
</dbReference>
<dbReference type="PANTHER" id="PTHR22594">
    <property type="entry name" value="ASPARTYL/LYSYL-TRNA SYNTHETASE"/>
    <property type="match status" value="1"/>
</dbReference>
<dbReference type="GO" id="GO:0005739">
    <property type="term" value="C:mitochondrion"/>
    <property type="evidence" value="ECO:0007669"/>
    <property type="project" value="TreeGrafter"/>
</dbReference>
<dbReference type="SUPFAM" id="SSF50249">
    <property type="entry name" value="Nucleic acid-binding proteins"/>
    <property type="match status" value="1"/>
</dbReference>
<dbReference type="AlphaFoldDB" id="A0A0D2HLD1"/>
<dbReference type="Gene3D" id="3.30.930.10">
    <property type="entry name" value="Bira Bifunctional Protein, Domain 2"/>
    <property type="match status" value="1"/>
</dbReference>
<accession>A0A0D2HLD1</accession>
<gene>
    <name evidence="7" type="ORF">Z520_01191</name>
</gene>
<name>A0A0D2HLD1_9EURO</name>